<comment type="similarity">
    <text evidence="2">Belongs to the metallo-dependent hydrolases superfamily. TatD-type hydrolase family.</text>
</comment>
<dbReference type="EMBL" id="CP001817">
    <property type="protein sequence ID" value="AEH39814.1"/>
    <property type="molecule type" value="Genomic_DNA"/>
</dbReference>
<dbReference type="PIRSF" id="PIRSF005902">
    <property type="entry name" value="DNase_TatD"/>
    <property type="match status" value="1"/>
</dbReference>
<evidence type="ECO:0000256" key="4">
    <source>
        <dbReference type="ARBA" id="ARBA00022801"/>
    </source>
</evidence>
<dbReference type="Proteomes" id="UP000006811">
    <property type="component" value="Chromosome"/>
</dbReference>
<feature type="binding site" evidence="5">
    <location>
        <position position="7"/>
    </location>
    <ligand>
        <name>a divalent metal cation</name>
        <dbReference type="ChEBI" id="CHEBI:60240"/>
        <label>1</label>
    </ligand>
</feature>
<evidence type="ECO:0000256" key="2">
    <source>
        <dbReference type="ARBA" id="ARBA00009275"/>
    </source>
</evidence>
<dbReference type="FunFam" id="3.20.20.140:FF:000005">
    <property type="entry name" value="TatD family hydrolase"/>
    <property type="match status" value="1"/>
</dbReference>
<organism evidence="6 7">
    <name type="scientific">Buchnera aphidicola</name>
    <name type="common">Cinara tujafilina</name>
    <dbReference type="NCBI Taxonomy" id="261317"/>
    <lineage>
        <taxon>Bacteria</taxon>
        <taxon>Pseudomonadati</taxon>
        <taxon>Pseudomonadota</taxon>
        <taxon>Gammaproteobacteria</taxon>
        <taxon>Enterobacterales</taxon>
        <taxon>Erwiniaceae</taxon>
        <taxon>Buchnera</taxon>
    </lineage>
</organism>
<name>F7WZF2_9GAMM</name>
<dbReference type="GO" id="GO:0046872">
    <property type="term" value="F:metal ion binding"/>
    <property type="evidence" value="ECO:0007669"/>
    <property type="project" value="UniProtKB-KW"/>
</dbReference>
<feature type="binding site" evidence="5">
    <location>
        <position position="94"/>
    </location>
    <ligand>
        <name>a divalent metal cation</name>
        <dbReference type="ChEBI" id="CHEBI:60240"/>
        <label>1</label>
    </ligand>
</feature>
<evidence type="ECO:0000313" key="7">
    <source>
        <dbReference type="Proteomes" id="UP000006811"/>
    </source>
</evidence>
<dbReference type="PROSITE" id="PS01091">
    <property type="entry name" value="TATD_3"/>
    <property type="match status" value="1"/>
</dbReference>
<dbReference type="STRING" id="261317.BCTU_232"/>
<dbReference type="InterPro" id="IPR018228">
    <property type="entry name" value="DNase_TatD-rel_CS"/>
</dbReference>
<feature type="binding site" evidence="5">
    <location>
        <position position="155"/>
    </location>
    <ligand>
        <name>a divalent metal cation</name>
        <dbReference type="ChEBI" id="CHEBI:60240"/>
        <label>2</label>
    </ligand>
</feature>
<dbReference type="SUPFAM" id="SSF51556">
    <property type="entry name" value="Metallo-dependent hydrolases"/>
    <property type="match status" value="1"/>
</dbReference>
<feature type="binding site" evidence="5">
    <location>
        <position position="9"/>
    </location>
    <ligand>
        <name>a divalent metal cation</name>
        <dbReference type="ChEBI" id="CHEBI:60240"/>
        <label>1</label>
    </ligand>
</feature>
<dbReference type="AlphaFoldDB" id="F7WZF2"/>
<feature type="binding site" evidence="5">
    <location>
        <position position="205"/>
    </location>
    <ligand>
        <name>a divalent metal cation</name>
        <dbReference type="ChEBI" id="CHEBI:60240"/>
        <label>1</label>
    </ligand>
</feature>
<dbReference type="InterPro" id="IPR032466">
    <property type="entry name" value="Metal_Hydrolase"/>
</dbReference>
<dbReference type="NCBIfam" id="TIGR00010">
    <property type="entry name" value="YchF/TatD family DNA exonuclease"/>
    <property type="match status" value="1"/>
</dbReference>
<dbReference type="HOGENOM" id="CLU_031506_4_2_6"/>
<gene>
    <name evidence="6" type="primary">ycfH</name>
    <name evidence="6" type="ORF">BCTU_232</name>
</gene>
<dbReference type="Pfam" id="PF01026">
    <property type="entry name" value="TatD_DNase"/>
    <property type="match status" value="1"/>
</dbReference>
<dbReference type="PANTHER" id="PTHR46124">
    <property type="entry name" value="D-AMINOACYL-TRNA DEACYLASE"/>
    <property type="match status" value="1"/>
</dbReference>
<proteinExistence type="inferred from homology"/>
<dbReference type="InterPro" id="IPR015991">
    <property type="entry name" value="TatD/YcfH-like"/>
</dbReference>
<evidence type="ECO:0000256" key="5">
    <source>
        <dbReference type="PIRSR" id="PIRSR005902-1"/>
    </source>
</evidence>
<dbReference type="GO" id="GO:0016788">
    <property type="term" value="F:hydrolase activity, acting on ester bonds"/>
    <property type="evidence" value="ECO:0007669"/>
    <property type="project" value="InterPro"/>
</dbReference>
<keyword evidence="4" id="KW-0378">Hydrolase</keyword>
<keyword evidence="3 5" id="KW-0479">Metal-binding</keyword>
<protein>
    <submittedName>
        <fullName evidence="6">Putative deoxyribonuclease</fullName>
    </submittedName>
</protein>
<keyword evidence="7" id="KW-1185">Reference proteome</keyword>
<dbReference type="GO" id="GO:0005829">
    <property type="term" value="C:cytosol"/>
    <property type="evidence" value="ECO:0007669"/>
    <property type="project" value="TreeGrafter"/>
</dbReference>
<dbReference type="PANTHER" id="PTHR46124:SF2">
    <property type="entry name" value="D-AMINOACYL-TRNA DEACYLASE"/>
    <property type="match status" value="1"/>
</dbReference>
<evidence type="ECO:0000256" key="3">
    <source>
        <dbReference type="ARBA" id="ARBA00022723"/>
    </source>
</evidence>
<dbReference type="CDD" id="cd01310">
    <property type="entry name" value="TatD_DNAse"/>
    <property type="match status" value="1"/>
</dbReference>
<dbReference type="OrthoDB" id="9810005at2"/>
<dbReference type="KEGG" id="baj:BCTU_232"/>
<sequence>MFLIDTHCHIHTLNYKKLHKNIKSVLNNAFNKNVKMFLAVSTSVQDFKNLKYFTKGQKNIFLSCGLHPIYKHKKSDILDLENLSRQHIVIAIGETGLDFYRSLQKKREQIKLFEKHIYISKKLKKPIIIHSRCAKKETISALYSCHIKETSGILHSFNEDIDMARKILDLGFYISFSGIITFKNADYLRKVLNFIPINRLLIETDSPYLSPEPVRNQENQPSYLFYIAKYISNYIKMDFLILFLFYKKIFLHYLN</sequence>
<accession>F7WZF2</accession>
<dbReference type="InterPro" id="IPR001130">
    <property type="entry name" value="TatD-like"/>
</dbReference>
<comment type="cofactor">
    <cofactor evidence="1">
        <name>a divalent metal cation</name>
        <dbReference type="ChEBI" id="CHEBI:60240"/>
    </cofactor>
</comment>
<dbReference type="GO" id="GO:0004536">
    <property type="term" value="F:DNA nuclease activity"/>
    <property type="evidence" value="ECO:0007669"/>
    <property type="project" value="InterPro"/>
</dbReference>
<dbReference type="Gene3D" id="3.20.20.140">
    <property type="entry name" value="Metal-dependent hydrolases"/>
    <property type="match status" value="1"/>
</dbReference>
<evidence type="ECO:0000313" key="6">
    <source>
        <dbReference type="EMBL" id="AEH39814.1"/>
    </source>
</evidence>
<dbReference type="eggNOG" id="COG0084">
    <property type="taxonomic scope" value="Bacteria"/>
</dbReference>
<reference evidence="6 7" key="1">
    <citation type="journal article" date="2011" name="Appl. Environ. Microbiol.">
        <title>The genome of Buchnera aphidicola from the aphid Cinara tujafilina provides new clues about the evolutionary history of metabolic losses in bacterial endosymbionts.</title>
        <authorList>
            <person name="Lamelas A."/>
            <person name="Gosalbes M.J."/>
            <person name="Moya A."/>
            <person name="Latorre A."/>
        </authorList>
    </citation>
    <scope>NUCLEOTIDE SEQUENCE [LARGE SCALE GENOMIC DNA]</scope>
    <source>
        <strain evidence="7">Cinara tujafilina</strain>
    </source>
</reference>
<feature type="binding site" evidence="5">
    <location>
        <position position="130"/>
    </location>
    <ligand>
        <name>a divalent metal cation</name>
        <dbReference type="ChEBI" id="CHEBI:60240"/>
        <label>2</label>
    </ligand>
</feature>
<evidence type="ECO:0000256" key="1">
    <source>
        <dbReference type="ARBA" id="ARBA00001968"/>
    </source>
</evidence>